<comment type="caution">
    <text evidence="2">The sequence shown here is derived from an EMBL/GenBank/DDBJ whole genome shotgun (WGS) entry which is preliminary data.</text>
</comment>
<evidence type="ECO:0000256" key="1">
    <source>
        <dbReference type="SAM" id="MobiDB-lite"/>
    </source>
</evidence>
<dbReference type="EMBL" id="BGPR01001555">
    <property type="protein sequence ID" value="GBM56636.1"/>
    <property type="molecule type" value="Genomic_DNA"/>
</dbReference>
<keyword evidence="3" id="KW-1185">Reference proteome</keyword>
<sequence>MAISPTTFPVSRSWKLYSTFISGNCSYDFPVSRSWKLYSPYINGYVPQHRTLKLQDTRQDKEQHLDTSTQTGMTERHHGKKMAPVAPPTIERRRQLIVTTTSPIC</sequence>
<accession>A0A4Y2GV78</accession>
<evidence type="ECO:0000313" key="3">
    <source>
        <dbReference type="Proteomes" id="UP000499080"/>
    </source>
</evidence>
<protein>
    <submittedName>
        <fullName evidence="2">Uncharacterized protein</fullName>
    </submittedName>
</protein>
<organism evidence="2 3">
    <name type="scientific">Araneus ventricosus</name>
    <name type="common">Orbweaver spider</name>
    <name type="synonym">Epeira ventricosa</name>
    <dbReference type="NCBI Taxonomy" id="182803"/>
    <lineage>
        <taxon>Eukaryota</taxon>
        <taxon>Metazoa</taxon>
        <taxon>Ecdysozoa</taxon>
        <taxon>Arthropoda</taxon>
        <taxon>Chelicerata</taxon>
        <taxon>Arachnida</taxon>
        <taxon>Araneae</taxon>
        <taxon>Araneomorphae</taxon>
        <taxon>Entelegynae</taxon>
        <taxon>Araneoidea</taxon>
        <taxon>Araneidae</taxon>
        <taxon>Araneus</taxon>
    </lineage>
</organism>
<feature type="compositionally biased region" description="Basic and acidic residues" evidence="1">
    <location>
        <begin position="56"/>
        <end position="65"/>
    </location>
</feature>
<proteinExistence type="predicted"/>
<dbReference type="Proteomes" id="UP000499080">
    <property type="component" value="Unassembled WGS sequence"/>
</dbReference>
<name>A0A4Y2GV78_ARAVE</name>
<feature type="region of interest" description="Disordered" evidence="1">
    <location>
        <begin position="56"/>
        <end position="89"/>
    </location>
</feature>
<evidence type="ECO:0000313" key="2">
    <source>
        <dbReference type="EMBL" id="GBM56636.1"/>
    </source>
</evidence>
<dbReference type="AlphaFoldDB" id="A0A4Y2GV78"/>
<reference evidence="2 3" key="1">
    <citation type="journal article" date="2019" name="Sci. Rep.">
        <title>Orb-weaving spider Araneus ventricosus genome elucidates the spidroin gene catalogue.</title>
        <authorList>
            <person name="Kono N."/>
            <person name="Nakamura H."/>
            <person name="Ohtoshi R."/>
            <person name="Moran D.A.P."/>
            <person name="Shinohara A."/>
            <person name="Yoshida Y."/>
            <person name="Fujiwara M."/>
            <person name="Mori M."/>
            <person name="Tomita M."/>
            <person name="Arakawa K."/>
        </authorList>
    </citation>
    <scope>NUCLEOTIDE SEQUENCE [LARGE SCALE GENOMIC DNA]</scope>
</reference>
<gene>
    <name evidence="2" type="ORF">AVEN_150053_1</name>
</gene>